<gene>
    <name evidence="4" type="ORF">EU555_03305</name>
</gene>
<comment type="caution">
    <text evidence="4">The sequence shown here is derived from an EMBL/GenBank/DDBJ whole genome shotgun (WGS) entry which is preliminary data.</text>
</comment>
<reference evidence="4 5" key="1">
    <citation type="submission" date="2019-04" db="EMBL/GenBank/DDBJ databases">
        <authorList>
            <person name="Feng G."/>
            <person name="Zhu H."/>
        </authorList>
    </citation>
    <scope>NUCLEOTIDE SEQUENCE [LARGE SCALE GENOMIC DNA]</scope>
    <source>
        <strain evidence="4 5">6HR-1</strain>
    </source>
</reference>
<dbReference type="PROSITE" id="PS00018">
    <property type="entry name" value="EF_HAND_1"/>
    <property type="match status" value="1"/>
</dbReference>
<dbReference type="SUPFAM" id="SSF47473">
    <property type="entry name" value="EF-hand"/>
    <property type="match status" value="1"/>
</dbReference>
<feature type="domain" description="EF-hand" evidence="3">
    <location>
        <begin position="53"/>
        <end position="88"/>
    </location>
</feature>
<dbReference type="AlphaFoldDB" id="A0A4Z0NWL7"/>
<dbReference type="GO" id="GO:0005509">
    <property type="term" value="F:calcium ion binding"/>
    <property type="evidence" value="ECO:0007669"/>
    <property type="project" value="InterPro"/>
</dbReference>
<keyword evidence="2" id="KW-0732">Signal</keyword>
<feature type="region of interest" description="Disordered" evidence="1">
    <location>
        <begin position="116"/>
        <end position="140"/>
    </location>
</feature>
<dbReference type="PROSITE" id="PS50222">
    <property type="entry name" value="EF_HAND_2"/>
    <property type="match status" value="2"/>
</dbReference>
<dbReference type="RefSeq" id="WP_135413028.1">
    <property type="nucleotide sequence ID" value="NZ_SRLB01000002.1"/>
</dbReference>
<feature type="domain" description="EF-hand" evidence="3">
    <location>
        <begin position="102"/>
        <end position="137"/>
    </location>
</feature>
<evidence type="ECO:0000259" key="3">
    <source>
        <dbReference type="PROSITE" id="PS50222"/>
    </source>
</evidence>
<feature type="signal peptide" evidence="2">
    <location>
        <begin position="1"/>
        <end position="30"/>
    </location>
</feature>
<protein>
    <submittedName>
        <fullName evidence="4">EF-hand domain-containing protein</fullName>
    </submittedName>
</protein>
<dbReference type="InterPro" id="IPR018247">
    <property type="entry name" value="EF_Hand_1_Ca_BS"/>
</dbReference>
<dbReference type="Pfam" id="PF13202">
    <property type="entry name" value="EF-hand_5"/>
    <property type="match status" value="3"/>
</dbReference>
<sequence length="140" mass="14732">MSPTPKSPTRTLLIAALAAAPLALPASAEAKPRGDRTIAAVDTDSDGTVDLAEAKAAAGAVFDRLEKDADGTLDTKELQGRVSRKDMKQADPDNDGTLTKDEYLALVEARFKLADPDNDGTLDAKEMRSPAGKALARLLK</sequence>
<feature type="compositionally biased region" description="Basic and acidic residues" evidence="1">
    <location>
        <begin position="68"/>
        <end position="91"/>
    </location>
</feature>
<organism evidence="4 5">
    <name type="scientific">Methylobacterium nonmethylotrophicum</name>
    <dbReference type="NCBI Taxonomy" id="1141884"/>
    <lineage>
        <taxon>Bacteria</taxon>
        <taxon>Pseudomonadati</taxon>
        <taxon>Pseudomonadota</taxon>
        <taxon>Alphaproteobacteria</taxon>
        <taxon>Hyphomicrobiales</taxon>
        <taxon>Methylobacteriaceae</taxon>
        <taxon>Methylobacterium</taxon>
    </lineage>
</organism>
<evidence type="ECO:0000256" key="1">
    <source>
        <dbReference type="SAM" id="MobiDB-lite"/>
    </source>
</evidence>
<feature type="region of interest" description="Disordered" evidence="1">
    <location>
        <begin position="68"/>
        <end position="97"/>
    </location>
</feature>
<dbReference type="EMBL" id="SRLB01000002">
    <property type="protein sequence ID" value="TGE01714.1"/>
    <property type="molecule type" value="Genomic_DNA"/>
</dbReference>
<dbReference type="Gene3D" id="1.10.238.10">
    <property type="entry name" value="EF-hand"/>
    <property type="match status" value="2"/>
</dbReference>
<accession>A0A4Z0NWL7</accession>
<dbReference type="OrthoDB" id="8453759at2"/>
<dbReference type="SMART" id="SM00054">
    <property type="entry name" value="EFh"/>
    <property type="match status" value="3"/>
</dbReference>
<evidence type="ECO:0000256" key="2">
    <source>
        <dbReference type="SAM" id="SignalP"/>
    </source>
</evidence>
<evidence type="ECO:0000313" key="4">
    <source>
        <dbReference type="EMBL" id="TGE01714.1"/>
    </source>
</evidence>
<proteinExistence type="predicted"/>
<feature type="chain" id="PRO_5021204680" evidence="2">
    <location>
        <begin position="31"/>
        <end position="140"/>
    </location>
</feature>
<dbReference type="Proteomes" id="UP000297535">
    <property type="component" value="Unassembled WGS sequence"/>
</dbReference>
<name>A0A4Z0NWL7_9HYPH</name>
<evidence type="ECO:0000313" key="5">
    <source>
        <dbReference type="Proteomes" id="UP000297535"/>
    </source>
</evidence>
<keyword evidence="5" id="KW-1185">Reference proteome</keyword>
<dbReference type="InterPro" id="IPR011992">
    <property type="entry name" value="EF-hand-dom_pair"/>
</dbReference>
<dbReference type="InterPro" id="IPR002048">
    <property type="entry name" value="EF_hand_dom"/>
</dbReference>